<evidence type="ECO:0000313" key="2">
    <source>
        <dbReference type="Proteomes" id="UP000032142"/>
    </source>
</evidence>
<protein>
    <submittedName>
        <fullName evidence="1">Uncharacterized protein</fullName>
    </submittedName>
</protein>
<reference evidence="2" key="1">
    <citation type="submission" date="2014-09" db="EMBL/GenBank/DDBJ databases">
        <authorList>
            <person name="Mudge J."/>
            <person name="Ramaraj T."/>
            <person name="Lindquist I.E."/>
            <person name="Bharti A.K."/>
            <person name="Sundararajan A."/>
            <person name="Cameron C.T."/>
            <person name="Woodward J.E."/>
            <person name="May G.D."/>
            <person name="Brubaker C."/>
            <person name="Broadhvest J."/>
            <person name="Wilkins T.A."/>
        </authorList>
    </citation>
    <scope>NUCLEOTIDE SEQUENCE</scope>
    <source>
        <strain evidence="2">cv. AKA8401</strain>
    </source>
</reference>
<dbReference type="Proteomes" id="UP000032142">
    <property type="component" value="Unassembled WGS sequence"/>
</dbReference>
<dbReference type="EMBL" id="KN394096">
    <property type="protein sequence ID" value="KHG10530.1"/>
    <property type="molecule type" value="Genomic_DNA"/>
</dbReference>
<proteinExistence type="predicted"/>
<evidence type="ECO:0000313" key="1">
    <source>
        <dbReference type="EMBL" id="KHG10530.1"/>
    </source>
</evidence>
<organism evidence="1 2">
    <name type="scientific">Gossypium arboreum</name>
    <name type="common">Tree cotton</name>
    <name type="synonym">Gossypium nanking</name>
    <dbReference type="NCBI Taxonomy" id="29729"/>
    <lineage>
        <taxon>Eukaryota</taxon>
        <taxon>Viridiplantae</taxon>
        <taxon>Streptophyta</taxon>
        <taxon>Embryophyta</taxon>
        <taxon>Tracheophyta</taxon>
        <taxon>Spermatophyta</taxon>
        <taxon>Magnoliopsida</taxon>
        <taxon>eudicotyledons</taxon>
        <taxon>Gunneridae</taxon>
        <taxon>Pentapetalae</taxon>
        <taxon>rosids</taxon>
        <taxon>malvids</taxon>
        <taxon>Malvales</taxon>
        <taxon>Malvaceae</taxon>
        <taxon>Malvoideae</taxon>
        <taxon>Gossypium</taxon>
    </lineage>
</organism>
<keyword evidence="2" id="KW-1185">Reference proteome</keyword>
<accession>A0A0B0NCF0</accession>
<sequence>MASICDSNICVRVRPYLGQ</sequence>
<gene>
    <name evidence="1" type="ORF">F383_12512</name>
</gene>
<dbReference type="AlphaFoldDB" id="A0A0B0NCF0"/>
<name>A0A0B0NCF0_GOSAR</name>